<dbReference type="Proteomes" id="UP000224634">
    <property type="component" value="Unassembled WGS sequence"/>
</dbReference>
<feature type="domain" description="GPI inositol-deacylase winged helix" evidence="4">
    <location>
        <begin position="68"/>
        <end position="151"/>
    </location>
</feature>
<evidence type="ECO:0000313" key="6">
    <source>
        <dbReference type="Proteomes" id="UP000224634"/>
    </source>
</evidence>
<dbReference type="STRING" id="1447883.A0A2B7Z1U8"/>
<evidence type="ECO:0000259" key="4">
    <source>
        <dbReference type="Pfam" id="PF22939"/>
    </source>
</evidence>
<keyword evidence="2 3" id="KW-0040">ANK repeat</keyword>
<dbReference type="Gene3D" id="1.25.40.20">
    <property type="entry name" value="Ankyrin repeat-containing domain"/>
    <property type="match status" value="1"/>
</dbReference>
<keyword evidence="1" id="KW-0677">Repeat</keyword>
<feature type="repeat" description="ANK" evidence="3">
    <location>
        <begin position="245"/>
        <end position="277"/>
    </location>
</feature>
<dbReference type="Pfam" id="PF22939">
    <property type="entry name" value="WHD_GPIID"/>
    <property type="match status" value="1"/>
</dbReference>
<accession>A0A2B7Z1U8</accession>
<dbReference type="SMART" id="SM00248">
    <property type="entry name" value="ANK"/>
    <property type="match status" value="5"/>
</dbReference>
<dbReference type="OrthoDB" id="4184734at2759"/>
<dbReference type="PROSITE" id="PS50297">
    <property type="entry name" value="ANK_REP_REGION"/>
    <property type="match status" value="2"/>
</dbReference>
<feature type="repeat" description="ANK" evidence="3">
    <location>
        <begin position="348"/>
        <end position="380"/>
    </location>
</feature>
<proteinExistence type="predicted"/>
<sequence length="410" mass="45950">MPDVQQDIVSTLVAKADGMFRWAVCQLDSLSGCRNKVALQKALSSLPKALDETYSQILDNINEEDIEEALRMLEWVVYSTEPLRLEGLAEVLTIDMEANPPHFDSDRHLPNPRDILDICSTLITTVISDLHEGFEYVRLAHFSVQEYLVSERFPHKRMCTRWSMQAVPANISMAEACLAYLLQFEPGTSLVGEGKTSPLIHQVILRWREYARIAELNGPTKLHRLIMEFFSSAAYTMWKKSQLYEYLPPFHYAAYFRLTETAKLLLKMGVDVHARSEDMGNALSFASEYGLENIEITRLLIDYGIDVNVAGPSGRTPLHAACRRGELGTVLLLIANGVGINAPVRRFVDRNALLIACFWGHLDIVQALLENGANINAQGGCHGNALIVASLRGYFGIVRLLIEKEVDINT</sequence>
<dbReference type="PROSITE" id="PS50088">
    <property type="entry name" value="ANK_REPEAT"/>
    <property type="match status" value="3"/>
</dbReference>
<dbReference type="InterPro" id="IPR054471">
    <property type="entry name" value="GPIID_WHD"/>
</dbReference>
<evidence type="ECO:0000313" key="5">
    <source>
        <dbReference type="EMBL" id="PGH27052.1"/>
    </source>
</evidence>
<name>A0A2B7Z1U8_POLH7</name>
<dbReference type="SUPFAM" id="SSF48403">
    <property type="entry name" value="Ankyrin repeat"/>
    <property type="match status" value="1"/>
</dbReference>
<organism evidence="5 6">
    <name type="scientific">Polytolypa hystricis (strain UAMH7299)</name>
    <dbReference type="NCBI Taxonomy" id="1447883"/>
    <lineage>
        <taxon>Eukaryota</taxon>
        <taxon>Fungi</taxon>
        <taxon>Dikarya</taxon>
        <taxon>Ascomycota</taxon>
        <taxon>Pezizomycotina</taxon>
        <taxon>Eurotiomycetes</taxon>
        <taxon>Eurotiomycetidae</taxon>
        <taxon>Onygenales</taxon>
        <taxon>Onygenales incertae sedis</taxon>
        <taxon>Polytolypa</taxon>
    </lineage>
</organism>
<dbReference type="Pfam" id="PF12796">
    <property type="entry name" value="Ank_2"/>
    <property type="match status" value="1"/>
</dbReference>
<evidence type="ECO:0000256" key="2">
    <source>
        <dbReference type="ARBA" id="ARBA00023043"/>
    </source>
</evidence>
<evidence type="ECO:0000256" key="3">
    <source>
        <dbReference type="PROSITE-ProRule" id="PRU00023"/>
    </source>
</evidence>
<dbReference type="EMBL" id="PDNA01000010">
    <property type="protein sequence ID" value="PGH27052.1"/>
    <property type="molecule type" value="Genomic_DNA"/>
</dbReference>
<dbReference type="PANTHER" id="PTHR24126:SF14">
    <property type="entry name" value="ANK_REP_REGION DOMAIN-CONTAINING PROTEIN"/>
    <property type="match status" value="1"/>
</dbReference>
<comment type="caution">
    <text evidence="5">The sequence shown here is derived from an EMBL/GenBank/DDBJ whole genome shotgun (WGS) entry which is preliminary data.</text>
</comment>
<reference evidence="5 6" key="1">
    <citation type="submission" date="2017-10" db="EMBL/GenBank/DDBJ databases">
        <title>Comparative genomics in systemic dimorphic fungi from Ajellomycetaceae.</title>
        <authorList>
            <person name="Munoz J.F."/>
            <person name="Mcewen J.G."/>
            <person name="Clay O.K."/>
            <person name="Cuomo C.A."/>
        </authorList>
    </citation>
    <scope>NUCLEOTIDE SEQUENCE [LARGE SCALE GENOMIC DNA]</scope>
    <source>
        <strain evidence="5 6">UAMH7299</strain>
    </source>
</reference>
<gene>
    <name evidence="5" type="ORF">AJ80_01238</name>
</gene>
<dbReference type="InterPro" id="IPR002110">
    <property type="entry name" value="Ankyrin_rpt"/>
</dbReference>
<dbReference type="AlphaFoldDB" id="A0A2B7Z1U8"/>
<dbReference type="Pfam" id="PF13637">
    <property type="entry name" value="Ank_4"/>
    <property type="match status" value="1"/>
</dbReference>
<dbReference type="PRINTS" id="PR01415">
    <property type="entry name" value="ANKYRIN"/>
</dbReference>
<protein>
    <recommendedName>
        <fullName evidence="4">GPI inositol-deacylase winged helix domain-containing protein</fullName>
    </recommendedName>
</protein>
<dbReference type="InterPro" id="IPR036770">
    <property type="entry name" value="Ankyrin_rpt-contain_sf"/>
</dbReference>
<feature type="repeat" description="ANK" evidence="3">
    <location>
        <begin position="313"/>
        <end position="345"/>
    </location>
</feature>
<evidence type="ECO:0000256" key="1">
    <source>
        <dbReference type="ARBA" id="ARBA00022737"/>
    </source>
</evidence>
<dbReference type="PANTHER" id="PTHR24126">
    <property type="entry name" value="ANKYRIN REPEAT, PH AND SEC7 DOMAIN CONTAINING PROTEIN SECG-RELATED"/>
    <property type="match status" value="1"/>
</dbReference>
<keyword evidence="6" id="KW-1185">Reference proteome</keyword>